<feature type="disulfide bond" evidence="20">
    <location>
        <begin position="689"/>
        <end position="698"/>
    </location>
</feature>
<dbReference type="GO" id="GO:0045202">
    <property type="term" value="C:synapse"/>
    <property type="evidence" value="ECO:0007669"/>
    <property type="project" value="UniProtKB-SubCell"/>
</dbReference>
<dbReference type="InterPro" id="IPR002049">
    <property type="entry name" value="LE_dom"/>
</dbReference>
<feature type="disulfide bond" evidence="19">
    <location>
        <begin position="1130"/>
        <end position="1139"/>
    </location>
</feature>
<keyword evidence="7" id="KW-0479">Metal-binding</keyword>
<dbReference type="SMART" id="SM00057">
    <property type="entry name" value="FIMAC"/>
    <property type="match status" value="5"/>
</dbReference>
<dbReference type="GO" id="GO:0005576">
    <property type="term" value="C:extracellular region"/>
    <property type="evidence" value="ECO:0007669"/>
    <property type="project" value="UniProtKB-ARBA"/>
</dbReference>
<dbReference type="PRINTS" id="PR00011">
    <property type="entry name" value="EGFLAMININ"/>
</dbReference>
<dbReference type="PROSITE" id="PS01186">
    <property type="entry name" value="EGF_2"/>
    <property type="match status" value="2"/>
</dbReference>
<dbReference type="InterPro" id="IPR050372">
    <property type="entry name" value="Neurexin-related_CASP"/>
</dbReference>
<dbReference type="GO" id="GO:0005509">
    <property type="term" value="F:calcium ion binding"/>
    <property type="evidence" value="ECO:0007669"/>
    <property type="project" value="InterPro"/>
</dbReference>
<feature type="region of interest" description="Disordered" evidence="21">
    <location>
        <begin position="1032"/>
        <end position="1110"/>
    </location>
</feature>
<feature type="compositionally biased region" description="Low complexity" evidence="21">
    <location>
        <begin position="1061"/>
        <end position="1075"/>
    </location>
</feature>
<evidence type="ECO:0000256" key="7">
    <source>
        <dbReference type="ARBA" id="ARBA00022723"/>
    </source>
</evidence>
<keyword evidence="8" id="KW-0677">Repeat</keyword>
<keyword evidence="17 20" id="KW-0424">Laminin EGF-like domain</keyword>
<accession>A0A3Q3FEG2</accession>
<keyword evidence="14 19" id="KW-1015">Disulfide bond</keyword>
<dbReference type="Pfam" id="PF00050">
    <property type="entry name" value="Kazal_1"/>
    <property type="match status" value="1"/>
</dbReference>
<feature type="domain" description="Laminin EGF-like" evidence="25">
    <location>
        <begin position="668"/>
        <end position="721"/>
    </location>
</feature>
<dbReference type="Pfam" id="PF00054">
    <property type="entry name" value="Laminin_G_1"/>
    <property type="match status" value="3"/>
</dbReference>
<dbReference type="CDD" id="cd00104">
    <property type="entry name" value="KAZAL_FS"/>
    <property type="match status" value="9"/>
</dbReference>
<dbReference type="FunFam" id="2.60.120.200:FF:000031">
    <property type="entry name" value="NtA agrin"/>
    <property type="match status" value="1"/>
</dbReference>
<dbReference type="GO" id="GO:0005604">
    <property type="term" value="C:basement membrane"/>
    <property type="evidence" value="ECO:0007669"/>
    <property type="project" value="UniProtKB-ARBA"/>
</dbReference>
<feature type="domain" description="Laminin G" evidence="23">
    <location>
        <begin position="1406"/>
        <end position="1589"/>
    </location>
</feature>
<dbReference type="CDD" id="cd00055">
    <property type="entry name" value="EGF_Lam"/>
    <property type="match status" value="2"/>
</dbReference>
<dbReference type="FunFam" id="3.30.60.30:FF:000008">
    <property type="entry name" value="Transmembrane agrin"/>
    <property type="match status" value="1"/>
</dbReference>
<dbReference type="FunFam" id="2.60.120.200:FF:000045">
    <property type="entry name" value="Transmembrane agrin"/>
    <property type="match status" value="1"/>
</dbReference>
<dbReference type="PANTHER" id="PTHR15036:SF83">
    <property type="entry name" value="AGRIN"/>
    <property type="match status" value="1"/>
</dbReference>
<feature type="domain" description="EGF-like" evidence="24">
    <location>
        <begin position="1361"/>
        <end position="1398"/>
    </location>
</feature>
<feature type="domain" description="Kazal-like" evidence="26">
    <location>
        <begin position="282"/>
        <end position="337"/>
    </location>
</feature>
<keyword evidence="15" id="KW-0325">Glycoprotein</keyword>
<feature type="domain" description="Laminin G" evidence="23">
    <location>
        <begin position="1632"/>
        <end position="1810"/>
    </location>
</feature>
<evidence type="ECO:0000256" key="12">
    <source>
        <dbReference type="ARBA" id="ARBA00023018"/>
    </source>
</evidence>
<evidence type="ECO:0000256" key="3">
    <source>
        <dbReference type="ARBA" id="ARBA00022473"/>
    </source>
</evidence>
<dbReference type="SMART" id="SM00274">
    <property type="entry name" value="FOLN"/>
    <property type="match status" value="6"/>
</dbReference>
<evidence type="ECO:0000256" key="8">
    <source>
        <dbReference type="ARBA" id="ARBA00022737"/>
    </source>
</evidence>
<feature type="compositionally biased region" description="Low complexity" evidence="21">
    <location>
        <begin position="1032"/>
        <end position="1043"/>
    </location>
</feature>
<dbReference type="SMART" id="SM00180">
    <property type="entry name" value="EGF_Lam"/>
    <property type="match status" value="2"/>
</dbReference>
<dbReference type="InterPro" id="IPR036058">
    <property type="entry name" value="Kazal_dom_sf"/>
</dbReference>
<evidence type="ECO:0000256" key="20">
    <source>
        <dbReference type="PROSITE-ProRule" id="PRU00460"/>
    </source>
</evidence>
<keyword evidence="11" id="KW-0654">Proteoglycan</keyword>
<dbReference type="InterPro" id="IPR002350">
    <property type="entry name" value="Kazal_dom"/>
</dbReference>
<keyword evidence="10" id="KW-0106">Calcium</keyword>
<dbReference type="Proteomes" id="UP000261660">
    <property type="component" value="Unplaced"/>
</dbReference>
<dbReference type="InterPro" id="IPR036364">
    <property type="entry name" value="SEA_dom_sf"/>
</dbReference>
<dbReference type="Gene3D" id="2.60.120.200">
    <property type="match status" value="3"/>
</dbReference>
<dbReference type="CDD" id="cd00054">
    <property type="entry name" value="EGF_CA"/>
    <property type="match status" value="3"/>
</dbReference>
<evidence type="ECO:0000256" key="18">
    <source>
        <dbReference type="ARBA" id="ARBA00034103"/>
    </source>
</evidence>
<dbReference type="FunFam" id="3.30.60.30:FF:000022">
    <property type="entry name" value="Transmembrane agrin"/>
    <property type="match status" value="1"/>
</dbReference>
<evidence type="ECO:0000256" key="10">
    <source>
        <dbReference type="ARBA" id="ARBA00022837"/>
    </source>
</evidence>
<feature type="domain" description="Kazal-like" evidence="26">
    <location>
        <begin position="417"/>
        <end position="477"/>
    </location>
</feature>
<dbReference type="PROSITE" id="PS00010">
    <property type="entry name" value="ASX_HYDROXYL"/>
    <property type="match status" value="1"/>
</dbReference>
<dbReference type="FunFam" id="2.10.25.10:FF:000006">
    <property type="entry name" value="Versican core protein-like isoform 1"/>
    <property type="match status" value="1"/>
</dbReference>
<feature type="domain" description="Kazal-like" evidence="26">
    <location>
        <begin position="797"/>
        <end position="846"/>
    </location>
</feature>
<feature type="domain" description="SEA" evidence="22">
    <location>
        <begin position="888"/>
        <end position="1010"/>
    </location>
</feature>
<dbReference type="Gene3D" id="2.10.25.10">
    <property type="entry name" value="Laminin"/>
    <property type="match status" value="6"/>
</dbReference>
<reference evidence="27" key="1">
    <citation type="submission" date="2025-05" db="UniProtKB">
        <authorList>
            <consortium name="Ensembl"/>
        </authorList>
    </citation>
    <scope>IDENTIFICATION</scope>
</reference>
<dbReference type="InterPro" id="IPR003884">
    <property type="entry name" value="FacI_MAC"/>
</dbReference>
<keyword evidence="12" id="KW-0770">Synapse</keyword>
<evidence type="ECO:0000259" key="25">
    <source>
        <dbReference type="PROSITE" id="PS50027"/>
    </source>
</evidence>
<dbReference type="SMART" id="SM00179">
    <property type="entry name" value="EGF_CA"/>
    <property type="match status" value="3"/>
</dbReference>
<evidence type="ECO:0000256" key="21">
    <source>
        <dbReference type="SAM" id="MobiDB-lite"/>
    </source>
</evidence>
<dbReference type="InterPro" id="IPR000152">
    <property type="entry name" value="EGF-type_Asp/Asn_hydroxyl_site"/>
</dbReference>
<dbReference type="Gene3D" id="3.30.70.960">
    <property type="entry name" value="SEA domain"/>
    <property type="match status" value="1"/>
</dbReference>
<keyword evidence="4" id="KW-1003">Cell membrane</keyword>
<dbReference type="InterPro" id="IPR003645">
    <property type="entry name" value="Fol_N"/>
</dbReference>
<feature type="domain" description="EGF-like" evidence="24">
    <location>
        <begin position="1322"/>
        <end position="1359"/>
    </location>
</feature>
<feature type="domain" description="Kazal-like" evidence="26">
    <location>
        <begin position="578"/>
        <end position="626"/>
    </location>
</feature>
<name>A0A3Q3FEG2_9LABR</name>
<dbReference type="PROSITE" id="PS50027">
    <property type="entry name" value="EGF_LAM_2"/>
    <property type="match status" value="1"/>
</dbReference>
<evidence type="ECO:0000259" key="23">
    <source>
        <dbReference type="PROSITE" id="PS50025"/>
    </source>
</evidence>
<dbReference type="Gene3D" id="3.30.60.30">
    <property type="match status" value="9"/>
</dbReference>
<dbReference type="PANTHER" id="PTHR15036">
    <property type="entry name" value="PIKACHURIN-LIKE PROTEIN"/>
    <property type="match status" value="1"/>
</dbReference>
<sequence>MGPEHKNELMLNSSLMRITLRNLEDVEHCVEDKPPHFTPAQTPDGCRGMLCGFGAVCERDPTDPAKAECVCKRVECPSLVAPVCGSDSSTYSNECELEKAQCHAQRRIKVLRKGPCSLKDPCADVACSYGSTCVQSSDGLSAKCMCPLGCEGKPKQTVCGSDGKDYPNECELHQHACKNQKNIRVQYPGPCDPCKDSENSVNTMCRVEALTRQPLMFGLPESCPPANEPLCASDGRTYSSECAMTSSGMQKGVKLRKIYAGRCGRLEDCKEECLFNAVCLVEQLNARCSCDPIACDDTYRPVCGKDGHTYINDCVRRQAECVSRTLIPIKHQGPCDLNVPSPCLDKECDHGAVCVVKNNEPVCECPEACPQTSDPVCGSDGHSYGSPCEMRAMGCALQRAIQIQHKGPCDEACANCSFGAICDAQSGMCVCPSECVNSHQPVCGSDGITYQSECDLHVQACNEQTDIRVVSQGECKTCGNTVCAWGARCVQNKCECPLCPGEAFSAVCGSDGTTYNSECELRLSSCMQKRRIDVAKPGSCDEDCGSGGSGSGLESCEQDRCRTFGGSWDEDAEDDRCVCDFSCRTVPPNLVCASDGKTYDNECELKKARCEKQEHVLILNQGPCAVIAHASLPELTEPQHCSLSIYGCCLDNSTTALGVGLAGCPSTCQCNVHGSYKETCDPASGQCSCKPGVGGQKCDRCEPGFWNFRGIVTENMSGCTPCTCDATGSVRDDCEQMSGLCSCKTGVKGMKCNVCPDGSKMGMNGCDQGPEAPTSCEELICNFGSSCIELNGQAHCECPSPDCDEKDKTKVCGSDGVTYADQCQLRTIACRQDKDITVQHFGQCTGPTVASTTVPTAEERSSCDNTEYGCCPDGKTPSSTPEGANCPSTMRFSGILHLDQVEGQEIFYTPEMEDPKSELFGETARSIESALNELFRKSEVRKDFMSVRVRNLAPSNSILAFVEAHFKPDTKNTVEDIEGALRKQLKASKDTSIAVKKPEDENIRFTNYGLSSVPFFTTTTTTTTASVTTAAPTTAAPTTTTTTKPPPTTAYFTRRPHSSRRTTTTSAPVTTQRTTAAKTEAVTMTTPHPPTTISHIRGRTHHKPQKPCSSHPCLHGGTCEDEGNDFSCKCPAGRGGAVCEKVIHYFIPSFGGQSYLAFQTMTAYHTVRIAMEFRASEMTAILLYNGQEGKKDFISLALVNGKVELKFNTGSGTGTLVSKVEITQGRWHQLVVTRNRRNAMLSVDNEEHIEGESPRGTDGLNLDTHLMIGGVTEEMKADVRERTGVSAGLVGCIRLLDVNNRVLNLQERDGDSLYGSGVGECGNDPCQPNPCKNGAACQVKEAEMFHCKCSKGFWGPTCADVHDPCEPNRCHPSSQCQALPEGGYKCECPMGREGKHCEKVAERRGAYLPLFDGDSYLELKGLHLYGHDLRQKLSMTVILMANDSNGLIFYNGQKSDGKGDFISLSLNEGILEFRYDLGKGPATIRSKDPIQLNVWNTINLERSNRKGEIMVNKKDPVRGEAPNLHVDLNLKESLFVGGAPDYSRLARSAALTEGFKGTIQKIILMGTPILREENAQRSSNVAMFQEHPCSQEPCHNGGRCNPQLDTYECVCLSGFSGGRCQNTIYEKSAGDTEAIAFDGRTFIEYHNAVTKSEKALLVNKFELSIRTEATQGLVLWSGKGVERSDYIALAIVDGRVQMTYDLGSKPVVLRSSVRVNTNRWIRIKASRALRDGSLQVGNEAAVTGSSPLAATQLDTDGALWLGGLEELAVTRRLPKAYSTGFIGCIKDVMVDGLDLHLVEDALNSPQILQCSAAK</sequence>
<dbReference type="FunFam" id="3.30.60.30:FF:000018">
    <property type="entry name" value="Transmembrane agrin"/>
    <property type="match status" value="1"/>
</dbReference>
<dbReference type="FunFam" id="2.10.25.10:FF:000095">
    <property type="entry name" value="Notch, isoform B"/>
    <property type="match status" value="1"/>
</dbReference>
<dbReference type="SMART" id="SM00282">
    <property type="entry name" value="LamG"/>
    <property type="match status" value="3"/>
</dbReference>
<dbReference type="SUPFAM" id="SSF82671">
    <property type="entry name" value="SEA domain"/>
    <property type="match status" value="1"/>
</dbReference>
<dbReference type="CDD" id="cd00110">
    <property type="entry name" value="LamG"/>
    <property type="match status" value="3"/>
</dbReference>
<feature type="domain" description="Kazal-like" evidence="26">
    <location>
        <begin position="495"/>
        <end position="542"/>
    </location>
</feature>
<feature type="disulfide bond" evidence="20">
    <location>
        <begin position="668"/>
        <end position="680"/>
    </location>
</feature>
<evidence type="ECO:0000256" key="11">
    <source>
        <dbReference type="ARBA" id="ARBA00022974"/>
    </source>
</evidence>
<evidence type="ECO:0000256" key="14">
    <source>
        <dbReference type="ARBA" id="ARBA00023157"/>
    </source>
</evidence>
<comment type="caution">
    <text evidence="19">Lacks conserved residue(s) required for the propagation of feature annotation.</text>
</comment>
<evidence type="ECO:0000256" key="1">
    <source>
        <dbReference type="ARBA" id="ARBA00004401"/>
    </source>
</evidence>
<dbReference type="GO" id="GO:0030154">
    <property type="term" value="P:cell differentiation"/>
    <property type="evidence" value="ECO:0007669"/>
    <property type="project" value="UniProtKB-KW"/>
</dbReference>
<dbReference type="GeneTree" id="ENSGT00940000158337"/>
<feature type="disulfide bond" evidence="19">
    <location>
        <begin position="1611"/>
        <end position="1620"/>
    </location>
</feature>
<dbReference type="Pfam" id="PF07648">
    <property type="entry name" value="Kazal_2"/>
    <property type="match status" value="8"/>
</dbReference>
<evidence type="ECO:0000256" key="13">
    <source>
        <dbReference type="ARBA" id="ARBA00023136"/>
    </source>
</evidence>
<proteinExistence type="predicted"/>
<dbReference type="PROSITE" id="PS50025">
    <property type="entry name" value="LAM_G_DOMAIN"/>
    <property type="match status" value="3"/>
</dbReference>
<dbReference type="Pfam" id="PF00008">
    <property type="entry name" value="EGF"/>
    <property type="match status" value="3"/>
</dbReference>
<evidence type="ECO:0000256" key="9">
    <source>
        <dbReference type="ARBA" id="ARBA00022782"/>
    </source>
</evidence>
<evidence type="ECO:0000256" key="2">
    <source>
        <dbReference type="ARBA" id="ARBA00016077"/>
    </source>
</evidence>
<dbReference type="SUPFAM" id="SSF100895">
    <property type="entry name" value="Kazal-type serine protease inhibitors"/>
    <property type="match status" value="9"/>
</dbReference>
<evidence type="ECO:0000259" key="24">
    <source>
        <dbReference type="PROSITE" id="PS50026"/>
    </source>
</evidence>
<feature type="disulfide bond" evidence="20">
    <location>
        <begin position="670"/>
        <end position="687"/>
    </location>
</feature>
<evidence type="ECO:0000259" key="22">
    <source>
        <dbReference type="PROSITE" id="PS50024"/>
    </source>
</evidence>
<dbReference type="GO" id="GO:0050808">
    <property type="term" value="P:synapse organization"/>
    <property type="evidence" value="ECO:0007669"/>
    <property type="project" value="UniProtKB-ARBA"/>
</dbReference>
<dbReference type="InterPro" id="IPR001881">
    <property type="entry name" value="EGF-like_Ca-bd_dom"/>
</dbReference>
<keyword evidence="5 19" id="KW-0245">EGF-like domain</keyword>
<dbReference type="FunFam" id="2.60.120.200:FF:000027">
    <property type="entry name" value="Transmembrane agrin"/>
    <property type="match status" value="1"/>
</dbReference>
<feature type="disulfide bond" evidence="19">
    <location>
        <begin position="1388"/>
        <end position="1397"/>
    </location>
</feature>
<dbReference type="Ensembl" id="ENSLBET00000019677.1">
    <property type="protein sequence ID" value="ENSLBEP00000018649.1"/>
    <property type="gene ID" value="ENSLBEG00000014305.1"/>
</dbReference>
<evidence type="ECO:0000259" key="26">
    <source>
        <dbReference type="PROSITE" id="PS51465"/>
    </source>
</evidence>
<dbReference type="Ensembl" id="ENSLBET00000019573.1">
    <property type="protein sequence ID" value="ENSLBEP00000018546.1"/>
    <property type="gene ID" value="ENSLBEG00000014305.1"/>
</dbReference>
<keyword evidence="16" id="KW-0357">Heparan sulfate</keyword>
<evidence type="ECO:0000256" key="15">
    <source>
        <dbReference type="ARBA" id="ARBA00023180"/>
    </source>
</evidence>
<evidence type="ECO:0000313" key="28">
    <source>
        <dbReference type="Proteomes" id="UP000261660"/>
    </source>
</evidence>
<dbReference type="GO" id="GO:0005886">
    <property type="term" value="C:plasma membrane"/>
    <property type="evidence" value="ECO:0007669"/>
    <property type="project" value="UniProtKB-SubCell"/>
</dbReference>
<dbReference type="InterPro" id="IPR000082">
    <property type="entry name" value="SEA_dom"/>
</dbReference>
<evidence type="ECO:0000256" key="19">
    <source>
        <dbReference type="PROSITE-ProRule" id="PRU00076"/>
    </source>
</evidence>
<dbReference type="PROSITE" id="PS00022">
    <property type="entry name" value="EGF_1"/>
    <property type="match status" value="4"/>
</dbReference>
<evidence type="ECO:0000256" key="16">
    <source>
        <dbReference type="ARBA" id="ARBA00023207"/>
    </source>
</evidence>
<feature type="compositionally biased region" description="Basic residues" evidence="21">
    <location>
        <begin position="1096"/>
        <end position="1105"/>
    </location>
</feature>
<protein>
    <recommendedName>
        <fullName evidence="2">Agrin</fullName>
    </recommendedName>
</protein>
<dbReference type="InterPro" id="IPR001791">
    <property type="entry name" value="Laminin_G"/>
</dbReference>
<dbReference type="SUPFAM" id="SSF57196">
    <property type="entry name" value="EGF/Laminin"/>
    <property type="match status" value="2"/>
</dbReference>
<dbReference type="InterPro" id="IPR000742">
    <property type="entry name" value="EGF"/>
</dbReference>
<keyword evidence="3" id="KW-0217">Developmental protein</keyword>
<dbReference type="SUPFAM" id="SSF50242">
    <property type="entry name" value="TIMP-like"/>
    <property type="match status" value="1"/>
</dbReference>
<feature type="domain" description="Kazal-like" evidence="26">
    <location>
        <begin position="357"/>
        <end position="411"/>
    </location>
</feature>
<dbReference type="InterPro" id="IPR008993">
    <property type="entry name" value="TIMP-like_OB-fold"/>
</dbReference>
<dbReference type="Gene3D" id="2.40.50.120">
    <property type="match status" value="1"/>
</dbReference>
<comment type="subcellular location">
    <subcellularLocation>
        <location evidence="1">Cell membrane</location>
        <topology evidence="1">Single-pass type II membrane protein</topology>
    </subcellularLocation>
    <subcellularLocation>
        <location evidence="18">Synapse</location>
    </subcellularLocation>
</comment>
<feature type="domain" description="Kazal-like" evidence="26">
    <location>
        <begin position="70"/>
        <end position="118"/>
    </location>
</feature>
<organism evidence="27 28">
    <name type="scientific">Labrus bergylta</name>
    <name type="common">ballan wrasse</name>
    <dbReference type="NCBI Taxonomy" id="56723"/>
    <lineage>
        <taxon>Eukaryota</taxon>
        <taxon>Metazoa</taxon>
        <taxon>Chordata</taxon>
        <taxon>Craniata</taxon>
        <taxon>Vertebrata</taxon>
        <taxon>Euteleostomi</taxon>
        <taxon>Actinopterygii</taxon>
        <taxon>Neopterygii</taxon>
        <taxon>Teleostei</taxon>
        <taxon>Neoteleostei</taxon>
        <taxon>Acanthomorphata</taxon>
        <taxon>Eupercaria</taxon>
        <taxon>Labriformes</taxon>
        <taxon>Labridae</taxon>
        <taxon>Labrus</taxon>
    </lineage>
</organism>
<dbReference type="GO" id="GO:0043113">
    <property type="term" value="P:receptor clustering"/>
    <property type="evidence" value="ECO:0007669"/>
    <property type="project" value="UniProtKB-ARBA"/>
</dbReference>
<dbReference type="PROSITE" id="PS51465">
    <property type="entry name" value="KAZAL_2"/>
    <property type="match status" value="9"/>
</dbReference>
<dbReference type="FunFam" id="3.30.60.30:FF:000024">
    <property type="entry name" value="Transmembrane agrin"/>
    <property type="match status" value="2"/>
</dbReference>
<dbReference type="Pfam" id="PF01390">
    <property type="entry name" value="SEA"/>
    <property type="match status" value="1"/>
</dbReference>
<keyword evidence="13" id="KW-0472">Membrane</keyword>
<keyword evidence="6" id="KW-0812">Transmembrane</keyword>
<dbReference type="SMART" id="SM00280">
    <property type="entry name" value="KAZAL"/>
    <property type="match status" value="9"/>
</dbReference>
<evidence type="ECO:0000256" key="6">
    <source>
        <dbReference type="ARBA" id="ARBA00022692"/>
    </source>
</evidence>
<dbReference type="PROSITE" id="PS50026">
    <property type="entry name" value="EGF_3"/>
    <property type="match status" value="4"/>
</dbReference>
<feature type="disulfide bond" evidence="19">
    <location>
        <begin position="1349"/>
        <end position="1358"/>
    </location>
</feature>
<dbReference type="InterPro" id="IPR013320">
    <property type="entry name" value="ConA-like_dom_sf"/>
</dbReference>
<dbReference type="GO" id="GO:0061024">
    <property type="term" value="P:membrane organization"/>
    <property type="evidence" value="ECO:0007669"/>
    <property type="project" value="UniProtKB-ARBA"/>
</dbReference>
<keyword evidence="9" id="KW-0221">Differentiation</keyword>
<dbReference type="SUPFAM" id="SSF49899">
    <property type="entry name" value="Concanavalin A-like lectins/glucanases"/>
    <property type="match status" value="3"/>
</dbReference>
<evidence type="ECO:0000313" key="27">
    <source>
        <dbReference type="Ensembl" id="ENSLBEP00000018546.1"/>
    </source>
</evidence>
<evidence type="ECO:0000256" key="4">
    <source>
        <dbReference type="ARBA" id="ARBA00022475"/>
    </source>
</evidence>
<feature type="domain" description="EGF-like" evidence="24">
    <location>
        <begin position="1585"/>
        <end position="1621"/>
    </location>
</feature>
<dbReference type="PROSITE" id="PS50024">
    <property type="entry name" value="SEA"/>
    <property type="match status" value="1"/>
</dbReference>
<dbReference type="SMART" id="SM00200">
    <property type="entry name" value="SEA"/>
    <property type="match status" value="1"/>
</dbReference>
<feature type="domain" description="EGF-like" evidence="24">
    <location>
        <begin position="1104"/>
        <end position="1140"/>
    </location>
</feature>
<feature type="domain" description="Kazal-like" evidence="26">
    <location>
        <begin position="138"/>
        <end position="193"/>
    </location>
</feature>
<evidence type="ECO:0000256" key="5">
    <source>
        <dbReference type="ARBA" id="ARBA00022536"/>
    </source>
</evidence>
<feature type="domain" description="Laminin G" evidence="23">
    <location>
        <begin position="1145"/>
        <end position="1321"/>
    </location>
</feature>
<dbReference type="FunFam" id="2.10.25.10:FF:000134">
    <property type="entry name" value="Transmembrane agrin"/>
    <property type="match status" value="1"/>
</dbReference>
<dbReference type="PROSITE" id="PS01248">
    <property type="entry name" value="EGF_LAM_1"/>
    <property type="match status" value="1"/>
</dbReference>
<dbReference type="Pfam" id="PF00053">
    <property type="entry name" value="EGF_laminin"/>
    <property type="match status" value="2"/>
</dbReference>
<evidence type="ECO:0000256" key="17">
    <source>
        <dbReference type="ARBA" id="ARBA00023292"/>
    </source>
</evidence>
<dbReference type="SMART" id="SM00181">
    <property type="entry name" value="EGF"/>
    <property type="match status" value="7"/>
</dbReference>
<dbReference type="FunFam" id="2.10.25.10:FF:000140">
    <property type="entry name" value="Transmembrane agrin"/>
    <property type="match status" value="1"/>
</dbReference>
<feature type="domain" description="Kazal-like" evidence="26">
    <location>
        <begin position="220"/>
        <end position="265"/>
    </location>
</feature>
<keyword evidence="28" id="KW-1185">Reference proteome</keyword>